<reference evidence="2" key="1">
    <citation type="submission" date="2015-10" db="EMBL/GenBank/DDBJ databases">
        <authorList>
            <person name="Regsiter A."/>
            <person name="william w."/>
        </authorList>
    </citation>
    <scope>NUCLEOTIDE SEQUENCE</scope>
    <source>
        <strain evidence="2">Montdore</strain>
    </source>
</reference>
<proteinExistence type="predicted"/>
<accession>A0A292Q7U6</accession>
<dbReference type="Proteomes" id="UP001412239">
    <property type="component" value="Unassembled WGS sequence"/>
</dbReference>
<name>A0A292Q7U6_9PEZI</name>
<sequence>MSQHYRPRPASTIEVKSSQSTAGSLLGIHNSKVAPASTIPTSVEFSDVAKVQTLRLPLGPLPIESSNNTAELNTNVVCAGEEATICHDSGDFRAVIGRTNQDEEDEGEAGGGGYVFRLSAHAEGLNANRSTSGRQYQKSTLHRRSREGRSQASISADPEDLTSRIADWIPLPPELPLSPKLLDPAIAAAYPLPPSRACSEPTPSTQQPPYQLPPYPAVPHSTASPSSLLHGASPRNLPRLKVPPSLASSSTTDMTWGPDSPLTSALRLKRAAAVSALLPSSPTHSMSSQDSSSTRVTDVEAELGALEEVGRTEVLRQRVLLWRLIAERDGGGGIECATSG</sequence>
<feature type="region of interest" description="Disordered" evidence="1">
    <location>
        <begin position="125"/>
        <end position="158"/>
    </location>
</feature>
<evidence type="ECO:0000256" key="1">
    <source>
        <dbReference type="SAM" id="MobiDB-lite"/>
    </source>
</evidence>
<organism evidence="2 3">
    <name type="scientific">Tuber aestivum</name>
    <name type="common">summer truffle</name>
    <dbReference type="NCBI Taxonomy" id="59557"/>
    <lineage>
        <taxon>Eukaryota</taxon>
        <taxon>Fungi</taxon>
        <taxon>Dikarya</taxon>
        <taxon>Ascomycota</taxon>
        <taxon>Pezizomycotina</taxon>
        <taxon>Pezizomycetes</taxon>
        <taxon>Pezizales</taxon>
        <taxon>Tuberaceae</taxon>
        <taxon>Tuber</taxon>
    </lineage>
</organism>
<protein>
    <submittedName>
        <fullName evidence="2">Uncharacterized protein</fullName>
    </submittedName>
</protein>
<feature type="region of interest" description="Disordered" evidence="1">
    <location>
        <begin position="196"/>
        <end position="258"/>
    </location>
</feature>
<evidence type="ECO:0000313" key="2">
    <source>
        <dbReference type="EMBL" id="CUS15474.1"/>
    </source>
</evidence>
<feature type="region of interest" description="Disordered" evidence="1">
    <location>
        <begin position="1"/>
        <end position="20"/>
    </location>
</feature>
<feature type="compositionally biased region" description="Polar residues" evidence="1">
    <location>
        <begin position="127"/>
        <end position="139"/>
    </location>
</feature>
<evidence type="ECO:0000313" key="3">
    <source>
        <dbReference type="Proteomes" id="UP001412239"/>
    </source>
</evidence>
<keyword evidence="3" id="KW-1185">Reference proteome</keyword>
<gene>
    <name evidence="2" type="ORF">GSTUAT00000407001</name>
</gene>
<dbReference type="EMBL" id="LN890946">
    <property type="protein sequence ID" value="CUS15474.1"/>
    <property type="molecule type" value="Genomic_DNA"/>
</dbReference>
<dbReference type="AlphaFoldDB" id="A0A292Q7U6"/>